<dbReference type="GO" id="GO:0030267">
    <property type="term" value="F:glyoxylate reductase (NADPH) activity"/>
    <property type="evidence" value="ECO:0007669"/>
    <property type="project" value="TreeGrafter"/>
</dbReference>
<dbReference type="KEGG" id="mind:mvi_09910"/>
<evidence type="ECO:0000259" key="2">
    <source>
        <dbReference type="Pfam" id="PF02826"/>
    </source>
</evidence>
<keyword evidence="1" id="KW-0560">Oxidoreductase</keyword>
<dbReference type="Pfam" id="PF02826">
    <property type="entry name" value="2-Hacid_dh_C"/>
    <property type="match status" value="1"/>
</dbReference>
<dbReference type="GO" id="GO:0016618">
    <property type="term" value="F:hydroxypyruvate reductase [NAD(P)H] activity"/>
    <property type="evidence" value="ECO:0007669"/>
    <property type="project" value="TreeGrafter"/>
</dbReference>
<protein>
    <submittedName>
        <fullName evidence="3">Glyoxylate/hydroxypyruvate reductase A</fullName>
    </submittedName>
</protein>
<dbReference type="InterPro" id="IPR006140">
    <property type="entry name" value="D-isomer_DH_NAD-bd"/>
</dbReference>
<dbReference type="InterPro" id="IPR050223">
    <property type="entry name" value="D-isomer_2-hydroxyacid_DH"/>
</dbReference>
<dbReference type="SUPFAM" id="SSF52283">
    <property type="entry name" value="Formate/glycerate dehydrogenase catalytic domain-like"/>
    <property type="match status" value="1"/>
</dbReference>
<dbReference type="CDD" id="cd12164">
    <property type="entry name" value="GDH_like_2"/>
    <property type="match status" value="1"/>
</dbReference>
<gene>
    <name evidence="3" type="ORF">mvi_09910</name>
</gene>
<dbReference type="GO" id="GO:0051287">
    <property type="term" value="F:NAD binding"/>
    <property type="evidence" value="ECO:0007669"/>
    <property type="project" value="InterPro"/>
</dbReference>
<dbReference type="GO" id="GO:0005829">
    <property type="term" value="C:cytosol"/>
    <property type="evidence" value="ECO:0007669"/>
    <property type="project" value="TreeGrafter"/>
</dbReference>
<dbReference type="AlphaFoldDB" id="A0A8H8WQM4"/>
<name>A0A8H8WQM4_9HYPH</name>
<dbReference type="RefSeq" id="WP_244748879.1">
    <property type="nucleotide sequence ID" value="NZ_AP024145.1"/>
</dbReference>
<dbReference type="Gene3D" id="3.40.50.720">
    <property type="entry name" value="NAD(P)-binding Rossmann-like Domain"/>
    <property type="match status" value="2"/>
</dbReference>
<feature type="domain" description="D-isomer specific 2-hydroxyacid dehydrogenase NAD-binding" evidence="2">
    <location>
        <begin position="112"/>
        <end position="285"/>
    </location>
</feature>
<dbReference type="PANTHER" id="PTHR10996">
    <property type="entry name" value="2-HYDROXYACID DEHYDROGENASE-RELATED"/>
    <property type="match status" value="1"/>
</dbReference>
<dbReference type="EMBL" id="AP024145">
    <property type="protein sequence ID" value="BCM82530.1"/>
    <property type="molecule type" value="Genomic_DNA"/>
</dbReference>
<dbReference type="InterPro" id="IPR036291">
    <property type="entry name" value="NAD(P)-bd_dom_sf"/>
</dbReference>
<proteinExistence type="predicted"/>
<reference evidence="3" key="1">
    <citation type="submission" date="2020-11" db="EMBL/GenBank/DDBJ databases">
        <title>Complete genome sequence of a novel pathogenic Methylobacterium strain isolated from rice in Vietnam.</title>
        <authorList>
            <person name="Lai K."/>
            <person name="Okazaki S."/>
            <person name="Higashi K."/>
            <person name="Mori H."/>
            <person name="Toyoda A."/>
            <person name="Kurokawa K."/>
        </authorList>
    </citation>
    <scope>NUCLEOTIDE SEQUENCE</scope>
    <source>
        <strain evidence="3">VL1</strain>
    </source>
</reference>
<dbReference type="PANTHER" id="PTHR10996:SF114">
    <property type="entry name" value="GLYOXYLATE_HYDROXYPYRUVATE REDUCTASE A"/>
    <property type="match status" value="1"/>
</dbReference>
<dbReference type="SUPFAM" id="SSF51735">
    <property type="entry name" value="NAD(P)-binding Rossmann-fold domains"/>
    <property type="match status" value="1"/>
</dbReference>
<evidence type="ECO:0000313" key="3">
    <source>
        <dbReference type="EMBL" id="BCM82530.1"/>
    </source>
</evidence>
<organism evidence="3 4">
    <name type="scientific">Methylobacterium indicum</name>
    <dbReference type="NCBI Taxonomy" id="1775910"/>
    <lineage>
        <taxon>Bacteria</taxon>
        <taxon>Pseudomonadati</taxon>
        <taxon>Pseudomonadota</taxon>
        <taxon>Alphaproteobacteria</taxon>
        <taxon>Hyphomicrobiales</taxon>
        <taxon>Methylobacteriaceae</taxon>
        <taxon>Methylobacterium</taxon>
    </lineage>
</organism>
<keyword evidence="3" id="KW-0670">Pyruvate</keyword>
<evidence type="ECO:0000256" key="1">
    <source>
        <dbReference type="ARBA" id="ARBA00023002"/>
    </source>
</evidence>
<dbReference type="Proteomes" id="UP000663508">
    <property type="component" value="Chromosome"/>
</dbReference>
<evidence type="ECO:0000313" key="4">
    <source>
        <dbReference type="Proteomes" id="UP000663508"/>
    </source>
</evidence>
<sequence length="320" mass="34189">MTTPDTMPSAETTLVAYKSDPVRGAVWHEIFSREAPDLRLVDWAPEGEAADARFLVAWTPPDDLPRAMPRLEALFCIGAGIDHLPVAALPPAVQVVRMVDPNLTASMVEYVVMAVLALHRDMPFYRSEQAAGRWTPRPVRPAATRRVGIMGLGVLGQAAARAVAGFGFPVRGWSATPKSLDGIETFAGDAALGDFLAGTDILVCLLPLTPATRGLLDRRLFDRLPEGAGLVNSGRGGHVVEADLLAALETGRLGAAILDVLDREPPPADHPLLSHPRVMVTPHVASATQPEGAARQVIAGVRAHLRGEPIPHAIDRRQGY</sequence>
<accession>A0A8H8WQM4</accession>